<name>L8GNA3_ACACF</name>
<dbReference type="KEGG" id="acan:ACA1_332600"/>
<protein>
    <submittedName>
        <fullName evidence="1">Uncharacterized protein</fullName>
    </submittedName>
</protein>
<dbReference type="PANTHER" id="PTHR35609">
    <property type="entry name" value="MACRO DOMAIN-CONTAINING PROTEIN"/>
    <property type="match status" value="1"/>
</dbReference>
<sequence>MHSDSDSSDGEEGGSVQKVINCEEWFVRLTGYSESDWRRKSDKGIRQAEDGSLIITNLKNKKTFSAGTFTLQRLGDLINEVQASAPIRGYVPPCILEIVTRADSASIRNVDVAHLQAMPENRHAVFQVASNFNGVEAISEGSSPDGSSFTEKYIYDLTQGPAASISAGAERARKKNLHRLTCLWNVTAAITRVHAAFYDPTKPQGEWTQTATRQVNFLADLRKHFPTHNGYVVLTGREPSFPKVGSAKYDRLFGKEKCQFILDSDYEATYLSAIKHKRKHLVLTLIGGHLRSDLEGAQEVGQPPASQLEKVSIVLFSDRDFMTSFPSILKQQNVPFRWTNYVHGSPMTKDSHGITW</sequence>
<keyword evidence="2" id="KW-1185">Reference proteome</keyword>
<evidence type="ECO:0000313" key="2">
    <source>
        <dbReference type="Proteomes" id="UP000011083"/>
    </source>
</evidence>
<dbReference type="Proteomes" id="UP000011083">
    <property type="component" value="Unassembled WGS sequence"/>
</dbReference>
<dbReference type="VEuPathDB" id="AmoebaDB:ACA1_332600"/>
<dbReference type="RefSeq" id="XP_004335709.1">
    <property type="nucleotide sequence ID" value="XM_004335661.1"/>
</dbReference>
<dbReference type="GeneID" id="14914241"/>
<reference evidence="1 2" key="1">
    <citation type="journal article" date="2013" name="Genome Biol.">
        <title>Genome of Acanthamoeba castellanii highlights extensive lateral gene transfer and early evolution of tyrosine kinase signaling.</title>
        <authorList>
            <person name="Clarke M."/>
            <person name="Lohan A.J."/>
            <person name="Liu B."/>
            <person name="Lagkouvardos I."/>
            <person name="Roy S."/>
            <person name="Zafar N."/>
            <person name="Bertelli C."/>
            <person name="Schilde C."/>
            <person name="Kianianmomeni A."/>
            <person name="Burglin T.R."/>
            <person name="Frech C."/>
            <person name="Turcotte B."/>
            <person name="Kopec K.O."/>
            <person name="Synnott J.M."/>
            <person name="Choo C."/>
            <person name="Paponov I."/>
            <person name="Finkler A."/>
            <person name="Soon Heng Tan C."/>
            <person name="Hutchins A.P."/>
            <person name="Weinmeier T."/>
            <person name="Rattei T."/>
            <person name="Chu J.S."/>
            <person name="Gimenez G."/>
            <person name="Irimia M."/>
            <person name="Rigden D.J."/>
            <person name="Fitzpatrick D.A."/>
            <person name="Lorenzo-Morales J."/>
            <person name="Bateman A."/>
            <person name="Chiu C.H."/>
            <person name="Tang P."/>
            <person name="Hegemann P."/>
            <person name="Fromm H."/>
            <person name="Raoult D."/>
            <person name="Greub G."/>
            <person name="Miranda-Saavedra D."/>
            <person name="Chen N."/>
            <person name="Nash P."/>
            <person name="Ginger M.L."/>
            <person name="Horn M."/>
            <person name="Schaap P."/>
            <person name="Caler L."/>
            <person name="Loftus B."/>
        </authorList>
    </citation>
    <scope>NUCLEOTIDE SEQUENCE [LARGE SCALE GENOMIC DNA]</scope>
    <source>
        <strain evidence="1 2">Neff</strain>
    </source>
</reference>
<gene>
    <name evidence="1" type="ORF">ACA1_332600</name>
</gene>
<dbReference type="AlphaFoldDB" id="L8GNA3"/>
<organism evidence="1 2">
    <name type="scientific">Acanthamoeba castellanii (strain ATCC 30010 / Neff)</name>
    <dbReference type="NCBI Taxonomy" id="1257118"/>
    <lineage>
        <taxon>Eukaryota</taxon>
        <taxon>Amoebozoa</taxon>
        <taxon>Discosea</taxon>
        <taxon>Longamoebia</taxon>
        <taxon>Centramoebida</taxon>
        <taxon>Acanthamoebidae</taxon>
        <taxon>Acanthamoeba</taxon>
    </lineage>
</organism>
<dbReference type="OrthoDB" id="27350at2759"/>
<accession>L8GNA3</accession>
<evidence type="ECO:0000313" key="1">
    <source>
        <dbReference type="EMBL" id="ELR13696.1"/>
    </source>
</evidence>
<dbReference type="PANTHER" id="PTHR35609:SF1">
    <property type="entry name" value="MACRO DOMAIN-CONTAINING PROTEIN"/>
    <property type="match status" value="1"/>
</dbReference>
<dbReference type="EMBL" id="KB008086">
    <property type="protein sequence ID" value="ELR13696.1"/>
    <property type="molecule type" value="Genomic_DNA"/>
</dbReference>
<proteinExistence type="predicted"/>